<dbReference type="Pfam" id="PF00561">
    <property type="entry name" value="Abhydrolase_1"/>
    <property type="match status" value="1"/>
</dbReference>
<sequence>MAIQASRGSYARLVPLVSKSRPRLHPQRLLPTHRFSSTEATSVFPARYENTTTLPDGRTLAWAEAGNLDGHPIFFLHGFPGSRLEARGVEEIGKRHGIRFICPDRPGYGRSSFYPEQTIADWPGDMQSLANHLKLDRYGVFGGSGGGPYVLACAREIPSSKLSGVGVVCIAAPWEAGTRELQWYRHPVSAAATRTPGLLTKLLDSTLALLHKYAATEGGKKYLDAIAARAAKTAGKQKEVSAEAAQTPEAVAARRERFLRIFAEPFAGGTRGFVRDAYLLSHPWGFRLEDIRCDRRIQIWHGVRDVNSPIAMVRYMADRLPNCDLHELEGEDHFTIIKHLEMMLSKLVKT</sequence>
<dbReference type="GeneID" id="92098226"/>
<reference evidence="2 3" key="1">
    <citation type="submission" date="2023-01" db="EMBL/GenBank/DDBJ databases">
        <title>Analysis of 21 Apiospora genomes using comparative genomics revels a genus with tremendous synthesis potential of carbohydrate active enzymes and secondary metabolites.</title>
        <authorList>
            <person name="Sorensen T."/>
        </authorList>
    </citation>
    <scope>NUCLEOTIDE SEQUENCE [LARGE SCALE GENOMIC DNA]</scope>
    <source>
        <strain evidence="2 3">CBS 135458</strain>
    </source>
</reference>
<dbReference type="Gene3D" id="3.40.50.1820">
    <property type="entry name" value="alpha/beta hydrolase"/>
    <property type="match status" value="1"/>
</dbReference>
<evidence type="ECO:0000313" key="2">
    <source>
        <dbReference type="EMBL" id="KAK8040747.1"/>
    </source>
</evidence>
<dbReference type="RefSeq" id="XP_066708292.1">
    <property type="nucleotide sequence ID" value="XM_066865163.1"/>
</dbReference>
<protein>
    <recommendedName>
        <fullName evidence="1">AB hydrolase-1 domain-containing protein</fullName>
    </recommendedName>
</protein>
<dbReference type="PANTHER" id="PTHR45763">
    <property type="entry name" value="HYDROLASE, ALPHA/BETA FOLD FAMILY PROTEIN, EXPRESSED-RELATED"/>
    <property type="match status" value="1"/>
</dbReference>
<accession>A0ABR1T2S6</accession>
<proteinExistence type="predicted"/>
<evidence type="ECO:0000313" key="3">
    <source>
        <dbReference type="Proteomes" id="UP001480595"/>
    </source>
</evidence>
<comment type="caution">
    <text evidence="2">The sequence shown here is derived from an EMBL/GenBank/DDBJ whole genome shotgun (WGS) entry which is preliminary data.</text>
</comment>
<organism evidence="2 3">
    <name type="scientific">Apiospora phragmitis</name>
    <dbReference type="NCBI Taxonomy" id="2905665"/>
    <lineage>
        <taxon>Eukaryota</taxon>
        <taxon>Fungi</taxon>
        <taxon>Dikarya</taxon>
        <taxon>Ascomycota</taxon>
        <taxon>Pezizomycotina</taxon>
        <taxon>Sordariomycetes</taxon>
        <taxon>Xylariomycetidae</taxon>
        <taxon>Amphisphaeriales</taxon>
        <taxon>Apiosporaceae</taxon>
        <taxon>Apiospora</taxon>
    </lineage>
</organism>
<dbReference type="SUPFAM" id="SSF53474">
    <property type="entry name" value="alpha/beta-Hydrolases"/>
    <property type="match status" value="1"/>
</dbReference>
<dbReference type="Proteomes" id="UP001480595">
    <property type="component" value="Unassembled WGS sequence"/>
</dbReference>
<name>A0ABR1T2S6_9PEZI</name>
<dbReference type="PANTHER" id="PTHR45763:SF46">
    <property type="entry name" value="AB HYDROLASE-1 DOMAIN-CONTAINING PROTEIN"/>
    <property type="match status" value="1"/>
</dbReference>
<dbReference type="InterPro" id="IPR000073">
    <property type="entry name" value="AB_hydrolase_1"/>
</dbReference>
<feature type="domain" description="AB hydrolase-1" evidence="1">
    <location>
        <begin position="72"/>
        <end position="339"/>
    </location>
</feature>
<dbReference type="InterPro" id="IPR029058">
    <property type="entry name" value="AB_hydrolase_fold"/>
</dbReference>
<gene>
    <name evidence="2" type="ORF">PG994_013754</name>
</gene>
<dbReference type="EMBL" id="JAQQWL010000015">
    <property type="protein sequence ID" value="KAK8040747.1"/>
    <property type="molecule type" value="Genomic_DNA"/>
</dbReference>
<keyword evidence="3" id="KW-1185">Reference proteome</keyword>
<evidence type="ECO:0000259" key="1">
    <source>
        <dbReference type="Pfam" id="PF00561"/>
    </source>
</evidence>